<name>A0ABN2DM47_9ACTN</name>
<dbReference type="PANTHER" id="PTHR30055:SF234">
    <property type="entry name" value="HTH-TYPE TRANSCRIPTIONAL REGULATOR BETI"/>
    <property type="match status" value="1"/>
</dbReference>
<evidence type="ECO:0000313" key="7">
    <source>
        <dbReference type="Proteomes" id="UP001501705"/>
    </source>
</evidence>
<sequence>MQHPTGSRDTKGDIHRAAVHLFSTQGYERTSLREIAEQVGITKASLYYHYSSKQDLLRAIIGTFLDEISEVLSSVETIPWSPEAEQEALRAYVDVVVAHRSTGPTLLRDITAVLAAFGDDLDALIARSRRFQLWLAGPNPTAADRLRAAAAVETVGAAMSTDVDLQATPAEVRAILLEAATAVLSHRGQPVVLEQPSANPASE</sequence>
<dbReference type="Proteomes" id="UP001501705">
    <property type="component" value="Unassembled WGS sequence"/>
</dbReference>
<dbReference type="InterPro" id="IPR050109">
    <property type="entry name" value="HTH-type_TetR-like_transc_reg"/>
</dbReference>
<feature type="DNA-binding region" description="H-T-H motif" evidence="4">
    <location>
        <begin position="31"/>
        <end position="50"/>
    </location>
</feature>
<comment type="caution">
    <text evidence="6">The sequence shown here is derived from an EMBL/GenBank/DDBJ whole genome shotgun (WGS) entry which is preliminary data.</text>
</comment>
<dbReference type="PRINTS" id="PR00455">
    <property type="entry name" value="HTHTETR"/>
</dbReference>
<evidence type="ECO:0000256" key="3">
    <source>
        <dbReference type="ARBA" id="ARBA00023163"/>
    </source>
</evidence>
<feature type="domain" description="HTH tetR-type" evidence="5">
    <location>
        <begin position="8"/>
        <end position="68"/>
    </location>
</feature>
<evidence type="ECO:0000256" key="4">
    <source>
        <dbReference type="PROSITE-ProRule" id="PRU00335"/>
    </source>
</evidence>
<keyword evidence="1" id="KW-0805">Transcription regulation</keyword>
<accession>A0ABN2DM47</accession>
<dbReference type="PANTHER" id="PTHR30055">
    <property type="entry name" value="HTH-TYPE TRANSCRIPTIONAL REGULATOR RUTR"/>
    <property type="match status" value="1"/>
</dbReference>
<protein>
    <submittedName>
        <fullName evidence="6">TetR family transcriptional regulator</fullName>
    </submittedName>
</protein>
<reference evidence="6 7" key="1">
    <citation type="journal article" date="2019" name="Int. J. Syst. Evol. Microbiol.">
        <title>The Global Catalogue of Microorganisms (GCM) 10K type strain sequencing project: providing services to taxonomists for standard genome sequencing and annotation.</title>
        <authorList>
            <consortium name="The Broad Institute Genomics Platform"/>
            <consortium name="The Broad Institute Genome Sequencing Center for Infectious Disease"/>
            <person name="Wu L."/>
            <person name="Ma J."/>
        </authorList>
    </citation>
    <scope>NUCLEOTIDE SEQUENCE [LARGE SCALE GENOMIC DNA]</scope>
    <source>
        <strain evidence="6 7">JCM 15572</strain>
    </source>
</reference>
<dbReference type="PROSITE" id="PS50977">
    <property type="entry name" value="HTH_TETR_2"/>
    <property type="match status" value="1"/>
</dbReference>
<dbReference type="InterPro" id="IPR009057">
    <property type="entry name" value="Homeodomain-like_sf"/>
</dbReference>
<keyword evidence="2 4" id="KW-0238">DNA-binding</keyword>
<evidence type="ECO:0000256" key="2">
    <source>
        <dbReference type="ARBA" id="ARBA00023125"/>
    </source>
</evidence>
<dbReference type="Gene3D" id="1.10.357.10">
    <property type="entry name" value="Tetracycline Repressor, domain 2"/>
    <property type="match status" value="1"/>
</dbReference>
<dbReference type="Pfam" id="PF00440">
    <property type="entry name" value="TetR_N"/>
    <property type="match status" value="1"/>
</dbReference>
<gene>
    <name evidence="6" type="ORF">GCM10009804_41290</name>
</gene>
<dbReference type="SUPFAM" id="SSF46689">
    <property type="entry name" value="Homeodomain-like"/>
    <property type="match status" value="1"/>
</dbReference>
<evidence type="ECO:0000313" key="6">
    <source>
        <dbReference type="EMBL" id="GAA1580450.1"/>
    </source>
</evidence>
<dbReference type="InterPro" id="IPR001647">
    <property type="entry name" value="HTH_TetR"/>
</dbReference>
<dbReference type="RefSeq" id="WP_344235214.1">
    <property type="nucleotide sequence ID" value="NZ_BAAAPH010000013.1"/>
</dbReference>
<evidence type="ECO:0000259" key="5">
    <source>
        <dbReference type="PROSITE" id="PS50977"/>
    </source>
</evidence>
<evidence type="ECO:0000256" key="1">
    <source>
        <dbReference type="ARBA" id="ARBA00023015"/>
    </source>
</evidence>
<dbReference type="EMBL" id="BAAAPH010000013">
    <property type="protein sequence ID" value="GAA1580450.1"/>
    <property type="molecule type" value="Genomic_DNA"/>
</dbReference>
<organism evidence="6 7">
    <name type="scientific">Kribbella hippodromi</name>
    <dbReference type="NCBI Taxonomy" id="434347"/>
    <lineage>
        <taxon>Bacteria</taxon>
        <taxon>Bacillati</taxon>
        <taxon>Actinomycetota</taxon>
        <taxon>Actinomycetes</taxon>
        <taxon>Propionibacteriales</taxon>
        <taxon>Kribbellaceae</taxon>
        <taxon>Kribbella</taxon>
    </lineage>
</organism>
<proteinExistence type="predicted"/>
<keyword evidence="7" id="KW-1185">Reference proteome</keyword>
<keyword evidence="3" id="KW-0804">Transcription</keyword>